<dbReference type="PANTHER" id="PTHR22426">
    <property type="entry name" value="ARGININE_SERINE-RICH COILED-COIL PROTEIN 2"/>
    <property type="match status" value="1"/>
</dbReference>
<gene>
    <name evidence="3" type="ORF">HAZT_HAZT002992</name>
</gene>
<feature type="region of interest" description="Disordered" evidence="1">
    <location>
        <begin position="181"/>
        <end position="214"/>
    </location>
</feature>
<dbReference type="PANTHER" id="PTHR22426:SF2">
    <property type="entry name" value="ARGININE_SERINE-RICH COILED-COIL PROTEIN 2"/>
    <property type="match status" value="1"/>
</dbReference>
<feature type="region of interest" description="Disordered" evidence="1">
    <location>
        <begin position="12"/>
        <end position="61"/>
    </location>
</feature>
<organism evidence="3">
    <name type="scientific">Hyalella azteca</name>
    <name type="common">Amphipod</name>
    <dbReference type="NCBI Taxonomy" id="294128"/>
    <lineage>
        <taxon>Eukaryota</taxon>
        <taxon>Metazoa</taxon>
        <taxon>Ecdysozoa</taxon>
        <taxon>Arthropoda</taxon>
        <taxon>Crustacea</taxon>
        <taxon>Multicrustacea</taxon>
        <taxon>Malacostraca</taxon>
        <taxon>Eumalacostraca</taxon>
        <taxon>Peracarida</taxon>
        <taxon>Amphipoda</taxon>
        <taxon>Senticaudata</taxon>
        <taxon>Talitrida</taxon>
        <taxon>Talitroidea</taxon>
        <taxon>Hyalellidae</taxon>
        <taxon>Hyalella</taxon>
    </lineage>
</organism>
<evidence type="ECO:0000256" key="1">
    <source>
        <dbReference type="SAM" id="MobiDB-lite"/>
    </source>
</evidence>
<dbReference type="AlphaFoldDB" id="A0A6A0GNF5"/>
<name>A0A6A0GNF5_HYAAZ</name>
<dbReference type="Proteomes" id="UP000711488">
    <property type="component" value="Unassembled WGS sequence"/>
</dbReference>
<dbReference type="EMBL" id="JQDR03017967">
    <property type="protein sequence ID" value="KAA0183277.1"/>
    <property type="molecule type" value="Genomic_DNA"/>
</dbReference>
<proteinExistence type="predicted"/>
<reference evidence="3" key="1">
    <citation type="submission" date="2014-08" db="EMBL/GenBank/DDBJ databases">
        <authorList>
            <person name="Murali S."/>
            <person name="Richards S."/>
            <person name="Bandaranaike D."/>
            <person name="Bellair M."/>
            <person name="Blankenburg K."/>
            <person name="Chao H."/>
            <person name="Dinh H."/>
            <person name="Doddapaneni H."/>
            <person name="Dugan-Rocha S."/>
            <person name="Elkadiri S."/>
            <person name="Gnanaolivu R."/>
            <person name="Hughes D."/>
            <person name="Lee S."/>
            <person name="Li M."/>
            <person name="Ming W."/>
            <person name="Munidasa M."/>
            <person name="Muniz J."/>
            <person name="Nguyen L."/>
            <person name="Osuji N."/>
            <person name="Pu L.-L."/>
            <person name="Puazo M."/>
            <person name="Skinner E."/>
            <person name="Qu C."/>
            <person name="Quiroz J."/>
            <person name="Raj R."/>
            <person name="Weissenberger G."/>
            <person name="Xin Y."/>
            <person name="Zou X."/>
            <person name="Han Y."/>
            <person name="Worley K."/>
            <person name="Muzny D."/>
            <person name="Gibbs R."/>
        </authorList>
    </citation>
    <scope>NUCLEOTIDE SEQUENCE</scope>
    <source>
        <strain evidence="3">HAZT.00-mixed</strain>
        <tissue evidence="3">Whole organism</tissue>
    </source>
</reference>
<protein>
    <recommendedName>
        <fullName evidence="2">Small acidic protein-like domain-containing protein</fullName>
    </recommendedName>
</protein>
<feature type="domain" description="Small acidic protein-like" evidence="2">
    <location>
        <begin position="383"/>
        <end position="456"/>
    </location>
</feature>
<dbReference type="OrthoDB" id="1928974at2759"/>
<feature type="compositionally biased region" description="Basic and acidic residues" evidence="1">
    <location>
        <begin position="181"/>
        <end position="200"/>
    </location>
</feature>
<dbReference type="InterPro" id="IPR028124">
    <property type="entry name" value="SMAP_dom"/>
</dbReference>
<comment type="caution">
    <text evidence="3">The sequence shown here is derived from an EMBL/GenBank/DDBJ whole genome shotgun (WGS) entry which is preliminary data.</text>
</comment>
<reference evidence="3" key="2">
    <citation type="journal article" date="2018" name="Environ. Sci. Technol.">
        <title>The Toxicogenome of Hyalella azteca: A Model for Sediment Ecotoxicology and Evolutionary Toxicology.</title>
        <authorList>
            <person name="Poynton H.C."/>
            <person name="Hasenbein S."/>
            <person name="Benoit J.B."/>
            <person name="Sepulveda M.S."/>
            <person name="Poelchau M.F."/>
            <person name="Hughes D.S.T."/>
            <person name="Murali S.C."/>
            <person name="Chen S."/>
            <person name="Glastad K.M."/>
            <person name="Goodisman M.A.D."/>
            <person name="Werren J.H."/>
            <person name="Vineis J.H."/>
            <person name="Bowen J.L."/>
            <person name="Friedrich M."/>
            <person name="Jones J."/>
            <person name="Robertson H.M."/>
            <person name="Feyereisen R."/>
            <person name="Mechler-Hickson A."/>
            <person name="Mathers N."/>
            <person name="Lee C.E."/>
            <person name="Colbourne J.K."/>
            <person name="Biales A."/>
            <person name="Johnston J.S."/>
            <person name="Wellborn G.A."/>
            <person name="Rosendale A.J."/>
            <person name="Cridge A.G."/>
            <person name="Munoz-Torres M.C."/>
            <person name="Bain P.A."/>
            <person name="Manny A.R."/>
            <person name="Major K.M."/>
            <person name="Lambert F.N."/>
            <person name="Vulpe C.D."/>
            <person name="Tuck P."/>
            <person name="Blalock B.J."/>
            <person name="Lin Y.Y."/>
            <person name="Smith M.E."/>
            <person name="Ochoa-Acuna H."/>
            <person name="Chen M.M."/>
            <person name="Childers C.P."/>
            <person name="Qu J."/>
            <person name="Dugan S."/>
            <person name="Lee S.L."/>
            <person name="Chao H."/>
            <person name="Dinh H."/>
            <person name="Han Y."/>
            <person name="Doddapaneni H."/>
            <person name="Worley K.C."/>
            <person name="Muzny D.M."/>
            <person name="Gibbs R.A."/>
            <person name="Richards S."/>
        </authorList>
    </citation>
    <scope>NUCLEOTIDE SEQUENCE</scope>
    <source>
        <strain evidence="3">HAZT.00-mixed</strain>
        <tissue evidence="3">Whole organism</tissue>
    </source>
</reference>
<reference evidence="3" key="3">
    <citation type="submission" date="2019-06" db="EMBL/GenBank/DDBJ databases">
        <authorList>
            <person name="Poynton C."/>
            <person name="Hasenbein S."/>
            <person name="Benoit J.B."/>
            <person name="Sepulveda M.S."/>
            <person name="Poelchau M.F."/>
            <person name="Murali S.C."/>
            <person name="Chen S."/>
            <person name="Glastad K.M."/>
            <person name="Werren J.H."/>
            <person name="Vineis J.H."/>
            <person name="Bowen J.L."/>
            <person name="Friedrich M."/>
            <person name="Jones J."/>
            <person name="Robertson H.M."/>
            <person name="Feyereisen R."/>
            <person name="Mechler-Hickson A."/>
            <person name="Mathers N."/>
            <person name="Lee C.E."/>
            <person name="Colbourne J.K."/>
            <person name="Biales A."/>
            <person name="Johnston J.S."/>
            <person name="Wellborn G.A."/>
            <person name="Rosendale A.J."/>
            <person name="Cridge A.G."/>
            <person name="Munoz-Torres M.C."/>
            <person name="Bain P.A."/>
            <person name="Manny A.R."/>
            <person name="Major K.M."/>
            <person name="Lambert F.N."/>
            <person name="Vulpe C.D."/>
            <person name="Tuck P."/>
            <person name="Blalock B.J."/>
            <person name="Lin Y.-Y."/>
            <person name="Smith M.E."/>
            <person name="Ochoa-Acuna H."/>
            <person name="Chen M.-J.M."/>
            <person name="Childers C.P."/>
            <person name="Qu J."/>
            <person name="Dugan S."/>
            <person name="Lee S.L."/>
            <person name="Chao H."/>
            <person name="Dinh H."/>
            <person name="Han Y."/>
            <person name="Doddapaneni H."/>
            <person name="Worley K.C."/>
            <person name="Muzny D.M."/>
            <person name="Gibbs R.A."/>
            <person name="Richards S."/>
        </authorList>
    </citation>
    <scope>NUCLEOTIDE SEQUENCE</scope>
    <source>
        <strain evidence="3">HAZT.00-mixed</strain>
        <tissue evidence="3">Whole organism</tissue>
    </source>
</reference>
<dbReference type="Pfam" id="PF15477">
    <property type="entry name" value="SMAP"/>
    <property type="match status" value="1"/>
</dbReference>
<evidence type="ECO:0000313" key="3">
    <source>
        <dbReference type="EMBL" id="KAA0183277.1"/>
    </source>
</evidence>
<accession>A0A6A0GNF5</accession>
<evidence type="ECO:0000259" key="2">
    <source>
        <dbReference type="Pfam" id="PF15477"/>
    </source>
</evidence>
<sequence length="465" mass="49102">MSASYIYIVHQESGGEEDGSPCTHSSAAANGDSAQRRARVRDSRDTSQSGGRCPDSDQGYKPLLLRPEMQEDTQAGSLMGQKSLCKEDTLSHTAKEDDKQYSRSGCWVWHLASFPTKVPVMGLLRAAVVDAQTKNGDLDRLEIDTTNLTDLALPDIGVDHDHEIKIPRLARKDLGLKRKDLNLESDVQDPKTGDPGHDHETDETEGEGVAAETDAATTKKVQHLFFFRMSDTASNAGLLPLPAAATGAALHLTTLPTPALPAYYNPGSISAAKYAEQERKKKLLWGNKSAATVAEGSTGLAGAAPGTAAGRGLLVNNHAALLNLARANPGGRQLNLGLGKDQFNVGSSKPTPLNAASAAVAAACSAEATAGTRGGGGGMSDLWSSTTFNNDSDGKMAEKFKRLMGVKDTAATSNKSGGSSAGSKLNEVQEDMFSNMERQYEVARLATHTHKGYGLGFTSTAYVPK</sequence>